<comment type="caution">
    <text evidence="8">Lacks conserved residue(s) required for the propagation of feature annotation.</text>
</comment>
<evidence type="ECO:0000256" key="6">
    <source>
        <dbReference type="ARBA" id="ARBA00022989"/>
    </source>
</evidence>
<feature type="transmembrane region" description="Helical" evidence="8">
    <location>
        <begin position="388"/>
        <end position="411"/>
    </location>
</feature>
<evidence type="ECO:0000256" key="3">
    <source>
        <dbReference type="ARBA" id="ARBA00022448"/>
    </source>
</evidence>
<comment type="similarity">
    <text evidence="2 8">Belongs to the lactate permease family.</text>
</comment>
<gene>
    <name evidence="9" type="ORF">SAMN04488047_11914</name>
</gene>
<feature type="transmembrane region" description="Helical" evidence="8">
    <location>
        <begin position="210"/>
        <end position="232"/>
    </location>
</feature>
<keyword evidence="4" id="KW-1003">Cell membrane</keyword>
<protein>
    <recommendedName>
        <fullName evidence="8">L-lactate permease</fullName>
    </recommendedName>
</protein>
<keyword evidence="3 8" id="KW-0813">Transport</keyword>
<evidence type="ECO:0000256" key="2">
    <source>
        <dbReference type="ARBA" id="ARBA00010100"/>
    </source>
</evidence>
<feature type="transmembrane region" description="Helical" evidence="8">
    <location>
        <begin position="349"/>
        <end position="382"/>
    </location>
</feature>
<evidence type="ECO:0000313" key="9">
    <source>
        <dbReference type="EMBL" id="SFP92630.1"/>
    </source>
</evidence>
<name>A0A1I5UBG5_9RHOB</name>
<feature type="transmembrane region" description="Helical" evidence="8">
    <location>
        <begin position="178"/>
        <end position="198"/>
    </location>
</feature>
<dbReference type="GO" id="GO:0015129">
    <property type="term" value="F:lactate transmembrane transporter activity"/>
    <property type="evidence" value="ECO:0007669"/>
    <property type="project" value="UniProtKB-UniRule"/>
</dbReference>
<evidence type="ECO:0000256" key="1">
    <source>
        <dbReference type="ARBA" id="ARBA00004651"/>
    </source>
</evidence>
<keyword evidence="5 8" id="KW-0812">Transmembrane</keyword>
<feature type="transmembrane region" description="Helical" evidence="8">
    <location>
        <begin position="472"/>
        <end position="489"/>
    </location>
</feature>
<dbReference type="AlphaFoldDB" id="A0A1I5UBG5"/>
<reference evidence="9 10" key="1">
    <citation type="submission" date="2016-10" db="EMBL/GenBank/DDBJ databases">
        <authorList>
            <person name="de Groot N.N."/>
        </authorList>
    </citation>
    <scope>NUCLEOTIDE SEQUENCE [LARGE SCALE GENOMIC DNA]</scope>
    <source>
        <strain evidence="9 10">DSM 19547</strain>
    </source>
</reference>
<evidence type="ECO:0000256" key="8">
    <source>
        <dbReference type="RuleBase" id="RU365092"/>
    </source>
</evidence>
<evidence type="ECO:0000256" key="4">
    <source>
        <dbReference type="ARBA" id="ARBA00022475"/>
    </source>
</evidence>
<dbReference type="STRING" id="441119.SAMN04488047_11914"/>
<dbReference type="PANTHER" id="PTHR30003:SF0">
    <property type="entry name" value="GLYCOLATE PERMEASE GLCA-RELATED"/>
    <property type="match status" value="1"/>
</dbReference>
<dbReference type="RefSeq" id="WP_093424579.1">
    <property type="nucleotide sequence ID" value="NZ_FOXA01000019.1"/>
</dbReference>
<proteinExistence type="inferred from homology"/>
<feature type="transmembrane region" description="Helical" evidence="8">
    <location>
        <begin position="108"/>
        <end position="136"/>
    </location>
</feature>
<evidence type="ECO:0000313" key="10">
    <source>
        <dbReference type="Proteomes" id="UP000199356"/>
    </source>
</evidence>
<dbReference type="InterPro" id="IPR003804">
    <property type="entry name" value="Lactate_perm"/>
</dbReference>
<feature type="transmembrane region" description="Helical" evidence="8">
    <location>
        <begin position="238"/>
        <end position="255"/>
    </location>
</feature>
<dbReference type="PANTHER" id="PTHR30003">
    <property type="entry name" value="L-LACTATE PERMEASE"/>
    <property type="match status" value="1"/>
</dbReference>
<feature type="transmembrane region" description="Helical" evidence="8">
    <location>
        <begin position="314"/>
        <end position="337"/>
    </location>
</feature>
<dbReference type="Proteomes" id="UP000199356">
    <property type="component" value="Unassembled WGS sequence"/>
</dbReference>
<feature type="transmembrane region" description="Helical" evidence="8">
    <location>
        <begin position="267"/>
        <end position="288"/>
    </location>
</feature>
<sequence length="491" mass="50348">MSALLASAPLWLILIGMVILRRSAILSGAAGLALAIVLALTAVEPAEGVAPLLIGVAAEAAHSTATIVWIIFPALALFEFQKACGAIIRIRDMLASVTGDRRLQAILIAWFFGLFMEGAAGFGTPVALAAPLLVGLGYPPVRAVVLALLGHAAGVSFGAVGTPVLAQVTISGLPAQDIATRTAAMHAVCAPVLLLVMVRLADDAPLSGRILAWTAFAAASFLAPSLLLAALIGPELPTLGGALIGAAVFIAVLRRRSSGKAVRPRGLLADLAPYVIILLLVLVTRLIAPVQRTLADLSLSWSIGGDYSGAFQPLYHPGTLLFLGLFLGALGTGRLRLLPGALSASIRRLVRVAFTLLVMLMLSRLMVHAGMIGTLAAAAASVGPAWPLLSPFVGVLGTFITGSATSSNILFTEFQISTANRLGLPATDLMAAQGFGSAIGNIVAPHNIIAGSATVGLTGREGEVMARTAKPCLIYTALGGLLTFGWLQLAA</sequence>
<comment type="subcellular location">
    <subcellularLocation>
        <location evidence="8">Cell inner membrane</location>
        <topology evidence="8">Multi-pass membrane protein</topology>
    </subcellularLocation>
    <subcellularLocation>
        <location evidence="1">Cell membrane</location>
        <topology evidence="1">Multi-pass membrane protein</topology>
    </subcellularLocation>
</comment>
<dbReference type="Pfam" id="PF02652">
    <property type="entry name" value="Lactate_perm"/>
    <property type="match status" value="1"/>
</dbReference>
<keyword evidence="7 8" id="KW-0472">Membrane</keyword>
<accession>A0A1I5UBG5</accession>
<evidence type="ECO:0000256" key="7">
    <source>
        <dbReference type="ARBA" id="ARBA00023136"/>
    </source>
</evidence>
<feature type="transmembrane region" description="Helical" evidence="8">
    <location>
        <begin position="143"/>
        <end position="166"/>
    </location>
</feature>
<dbReference type="GO" id="GO:0015295">
    <property type="term" value="F:solute:proton symporter activity"/>
    <property type="evidence" value="ECO:0007669"/>
    <property type="project" value="TreeGrafter"/>
</dbReference>
<dbReference type="OrthoDB" id="9761056at2"/>
<keyword evidence="6 8" id="KW-1133">Transmembrane helix</keyword>
<comment type="function">
    <text evidence="8">Uptake of L-lactate across the membrane. Can also transport D-lactate and glycolate.</text>
</comment>
<organism evidence="9 10">
    <name type="scientific">Tranquillimonas alkanivorans</name>
    <dbReference type="NCBI Taxonomy" id="441119"/>
    <lineage>
        <taxon>Bacteria</taxon>
        <taxon>Pseudomonadati</taxon>
        <taxon>Pseudomonadota</taxon>
        <taxon>Alphaproteobacteria</taxon>
        <taxon>Rhodobacterales</taxon>
        <taxon>Roseobacteraceae</taxon>
        <taxon>Tranquillimonas</taxon>
    </lineage>
</organism>
<evidence type="ECO:0000256" key="5">
    <source>
        <dbReference type="ARBA" id="ARBA00022692"/>
    </source>
</evidence>
<dbReference type="EMBL" id="FOXA01000019">
    <property type="protein sequence ID" value="SFP92630.1"/>
    <property type="molecule type" value="Genomic_DNA"/>
</dbReference>
<keyword evidence="8" id="KW-0997">Cell inner membrane</keyword>
<keyword evidence="10" id="KW-1185">Reference proteome</keyword>
<dbReference type="GO" id="GO:0005886">
    <property type="term" value="C:plasma membrane"/>
    <property type="evidence" value="ECO:0007669"/>
    <property type="project" value="UniProtKB-SubCell"/>
</dbReference>